<dbReference type="Proteomes" id="UP001607303">
    <property type="component" value="Unassembled WGS sequence"/>
</dbReference>
<keyword evidence="1" id="KW-0812">Transmembrane</keyword>
<dbReference type="EMBL" id="JAYRBN010000117">
    <property type="protein sequence ID" value="KAL2719934.1"/>
    <property type="molecule type" value="Genomic_DNA"/>
</dbReference>
<dbReference type="AlphaFoldDB" id="A0ABD2AH71"/>
<keyword evidence="4" id="KW-1185">Reference proteome</keyword>
<comment type="caution">
    <text evidence="3">The sequence shown here is derived from an EMBL/GenBank/DDBJ whole genome shotgun (WGS) entry which is preliminary data.</text>
</comment>
<evidence type="ECO:0000313" key="4">
    <source>
        <dbReference type="Proteomes" id="UP001607303"/>
    </source>
</evidence>
<feature type="transmembrane region" description="Helical" evidence="1">
    <location>
        <begin position="24"/>
        <end position="47"/>
    </location>
</feature>
<organism evidence="3 4">
    <name type="scientific">Vespula maculifrons</name>
    <name type="common">Eastern yellow jacket</name>
    <name type="synonym">Wasp</name>
    <dbReference type="NCBI Taxonomy" id="7453"/>
    <lineage>
        <taxon>Eukaryota</taxon>
        <taxon>Metazoa</taxon>
        <taxon>Ecdysozoa</taxon>
        <taxon>Arthropoda</taxon>
        <taxon>Hexapoda</taxon>
        <taxon>Insecta</taxon>
        <taxon>Pterygota</taxon>
        <taxon>Neoptera</taxon>
        <taxon>Endopterygota</taxon>
        <taxon>Hymenoptera</taxon>
        <taxon>Apocrita</taxon>
        <taxon>Aculeata</taxon>
        <taxon>Vespoidea</taxon>
        <taxon>Vespidae</taxon>
        <taxon>Vespinae</taxon>
        <taxon>Vespula</taxon>
    </lineage>
</organism>
<reference evidence="3 4" key="1">
    <citation type="journal article" date="2024" name="Ann. Entomol. Soc. Am.">
        <title>Genomic analyses of the southern and eastern yellowjacket wasps (Hymenoptera: Vespidae) reveal evolutionary signatures of social life.</title>
        <authorList>
            <person name="Catto M.A."/>
            <person name="Caine P.B."/>
            <person name="Orr S.E."/>
            <person name="Hunt B.G."/>
            <person name="Goodisman M.A.D."/>
        </authorList>
    </citation>
    <scope>NUCLEOTIDE SEQUENCE [LARGE SCALE GENOMIC DNA]</scope>
    <source>
        <strain evidence="3">232</strain>
        <tissue evidence="3">Head and thorax</tissue>
    </source>
</reference>
<evidence type="ECO:0000313" key="2">
    <source>
        <dbReference type="EMBL" id="KAL2719934.1"/>
    </source>
</evidence>
<sequence>GAINKAKQKRYLQYAVAKYGLLHIFYMMKMKLIIVTRPTLILISLLLGEGTLCRLKKGVTGYSFDDCTLLNEQLNVYPKSSLIYEF</sequence>
<feature type="non-terminal residue" evidence="3">
    <location>
        <position position="1"/>
    </location>
</feature>
<keyword evidence="1" id="KW-0472">Membrane</keyword>
<evidence type="ECO:0000256" key="1">
    <source>
        <dbReference type="SAM" id="Phobius"/>
    </source>
</evidence>
<evidence type="ECO:0000313" key="3">
    <source>
        <dbReference type="EMBL" id="KAL2719957.1"/>
    </source>
</evidence>
<gene>
    <name evidence="2" type="ORF">V1477_021081</name>
    <name evidence="3" type="ORF">V1477_021104</name>
</gene>
<accession>A0ABD2AH71</accession>
<protein>
    <submittedName>
        <fullName evidence="3">Uncharacterized protein</fullName>
    </submittedName>
</protein>
<proteinExistence type="predicted"/>
<dbReference type="EMBL" id="JAYRBN010000117">
    <property type="protein sequence ID" value="KAL2719957.1"/>
    <property type="molecule type" value="Genomic_DNA"/>
</dbReference>
<name>A0ABD2AH71_VESMC</name>
<keyword evidence="1" id="KW-1133">Transmembrane helix</keyword>